<keyword evidence="5" id="KW-0560">Oxidoreductase</keyword>
<organism evidence="9 10">
    <name type="scientific">Selenomonas ruminantium</name>
    <dbReference type="NCBI Taxonomy" id="971"/>
    <lineage>
        <taxon>Bacteria</taxon>
        <taxon>Bacillati</taxon>
        <taxon>Bacillota</taxon>
        <taxon>Negativicutes</taxon>
        <taxon>Selenomonadales</taxon>
        <taxon>Selenomonadaceae</taxon>
        <taxon>Selenomonas</taxon>
    </lineage>
</organism>
<name>A0A1I3G406_SELRU</name>
<evidence type="ECO:0000256" key="2">
    <source>
        <dbReference type="ARBA" id="ARBA00012637"/>
    </source>
</evidence>
<evidence type="ECO:0000256" key="4">
    <source>
        <dbReference type="ARBA" id="ARBA00022827"/>
    </source>
</evidence>
<accession>A0A1I3G406</accession>
<feature type="domain" description="FAD/NAD(P)-binding" evidence="8">
    <location>
        <begin position="7"/>
        <end position="324"/>
    </location>
</feature>
<dbReference type="PANTHER" id="PTHR43706:SF47">
    <property type="entry name" value="EXTERNAL NADH-UBIQUINONE OXIDOREDUCTASE 1, MITOCHONDRIAL-RELATED"/>
    <property type="match status" value="1"/>
</dbReference>
<comment type="similarity">
    <text evidence="1">Belongs to the NADH dehydrogenase family.</text>
</comment>
<evidence type="ECO:0000256" key="5">
    <source>
        <dbReference type="ARBA" id="ARBA00023002"/>
    </source>
</evidence>
<comment type="catalytic activity">
    <reaction evidence="7">
        <text>a quinone + NADH + H(+) = a quinol + NAD(+)</text>
        <dbReference type="Rhea" id="RHEA:46160"/>
        <dbReference type="ChEBI" id="CHEBI:15378"/>
        <dbReference type="ChEBI" id="CHEBI:24646"/>
        <dbReference type="ChEBI" id="CHEBI:57540"/>
        <dbReference type="ChEBI" id="CHEBI:57945"/>
        <dbReference type="ChEBI" id="CHEBI:132124"/>
        <dbReference type="EC" id="1.6.5.9"/>
    </reaction>
</comment>
<dbReference type="GO" id="GO:0050136">
    <property type="term" value="F:NADH dehydrogenase (quinone) (non-electrogenic) activity"/>
    <property type="evidence" value="ECO:0007669"/>
    <property type="project" value="UniProtKB-EC"/>
</dbReference>
<dbReference type="InterPro" id="IPR045024">
    <property type="entry name" value="NDH-2"/>
</dbReference>
<protein>
    <recommendedName>
        <fullName evidence="2">NADH:ubiquinone reductase (non-electrogenic)</fullName>
        <ecNumber evidence="2">1.6.5.9</ecNumber>
    </recommendedName>
</protein>
<dbReference type="InterPro" id="IPR023753">
    <property type="entry name" value="FAD/NAD-binding_dom"/>
</dbReference>
<dbReference type="PRINTS" id="PR00368">
    <property type="entry name" value="FADPNR"/>
</dbReference>
<dbReference type="PANTHER" id="PTHR43706">
    <property type="entry name" value="NADH DEHYDROGENASE"/>
    <property type="match status" value="1"/>
</dbReference>
<dbReference type="Pfam" id="PF07992">
    <property type="entry name" value="Pyr_redox_2"/>
    <property type="match status" value="1"/>
</dbReference>
<sequence>MADKKPRIVIVGAGFGGVKLAKLFAKDDVEVMLVDRHNFHLFQPLLYQVSTAVLSTDEIAYPIRTFFRKNKNVEFFMAKAQGVDQQRKVLLTNHGEIAYDYLILAAGATTNFFGMENVEKNSYGMKTLQEAIHIRNHVIHMFERANKHEDNEEVRRRMLSFVVVGGGPTGIEEAGAISELIGIQKKEYHNLDFNEVSVTLIEATDSVLPMMAPNLRDYTVKVLRRKGVNVMLNTQVVDYDGKTLKLKDGREIPTQTVIWAAGVKAVPFIANCGSEVDRAGRVIVNEKLQVDGATDVFAIGDCAHFQHGTERPLPTVAPVATQQAQVAHDNIMKLIRGEQDLATFQYKDLGAMATIGRGEAVVNKTSVNPQMTGFIAWCAWMFVHLIRLAGAHTNLTVAIKWTWNLLSGTRLGRIITNIQL</sequence>
<evidence type="ECO:0000256" key="6">
    <source>
        <dbReference type="ARBA" id="ARBA00023027"/>
    </source>
</evidence>
<proteinExistence type="inferred from homology"/>
<keyword evidence="6" id="KW-0520">NAD</keyword>
<dbReference type="Gene3D" id="3.50.50.100">
    <property type="match status" value="1"/>
</dbReference>
<keyword evidence="3" id="KW-0285">Flavoprotein</keyword>
<evidence type="ECO:0000259" key="8">
    <source>
        <dbReference type="Pfam" id="PF07992"/>
    </source>
</evidence>
<gene>
    <name evidence="9" type="ORF">SAMN04487861_11953</name>
</gene>
<dbReference type="OrthoDB" id="9784880at2"/>
<dbReference type="Proteomes" id="UP000183639">
    <property type="component" value="Unassembled WGS sequence"/>
</dbReference>
<dbReference type="EC" id="1.6.5.9" evidence="2"/>
<dbReference type="RefSeq" id="WP_075444711.1">
    <property type="nucleotide sequence ID" value="NZ_FOQK01000019.1"/>
</dbReference>
<dbReference type="SUPFAM" id="SSF51905">
    <property type="entry name" value="FAD/NAD(P)-binding domain"/>
    <property type="match status" value="1"/>
</dbReference>
<evidence type="ECO:0000256" key="7">
    <source>
        <dbReference type="ARBA" id="ARBA00047599"/>
    </source>
</evidence>
<dbReference type="EMBL" id="FOQK01000019">
    <property type="protein sequence ID" value="SFI18137.1"/>
    <property type="molecule type" value="Genomic_DNA"/>
</dbReference>
<evidence type="ECO:0000256" key="3">
    <source>
        <dbReference type="ARBA" id="ARBA00022630"/>
    </source>
</evidence>
<reference evidence="9 10" key="1">
    <citation type="submission" date="2016-10" db="EMBL/GenBank/DDBJ databases">
        <authorList>
            <person name="de Groot N.N."/>
        </authorList>
    </citation>
    <scope>NUCLEOTIDE SEQUENCE [LARGE SCALE GENOMIC DNA]</scope>
    <source>
        <strain evidence="9 10">Z108</strain>
    </source>
</reference>
<dbReference type="PRINTS" id="PR00411">
    <property type="entry name" value="PNDRDTASEI"/>
</dbReference>
<keyword evidence="4" id="KW-0274">FAD</keyword>
<dbReference type="InterPro" id="IPR036188">
    <property type="entry name" value="FAD/NAD-bd_sf"/>
</dbReference>
<dbReference type="AlphaFoldDB" id="A0A1I3G406"/>
<evidence type="ECO:0000256" key="1">
    <source>
        <dbReference type="ARBA" id="ARBA00005272"/>
    </source>
</evidence>
<evidence type="ECO:0000313" key="10">
    <source>
        <dbReference type="Proteomes" id="UP000183639"/>
    </source>
</evidence>
<evidence type="ECO:0000313" key="9">
    <source>
        <dbReference type="EMBL" id="SFI18137.1"/>
    </source>
</evidence>